<dbReference type="CDD" id="cd17535">
    <property type="entry name" value="REC_NarL-like"/>
    <property type="match status" value="1"/>
</dbReference>
<gene>
    <name evidence="8" type="ORF">IZT61_16100</name>
</gene>
<protein>
    <submittedName>
        <fullName evidence="8">Response regulator transcription factor</fullName>
    </submittedName>
</protein>
<dbReference type="InterPro" id="IPR011006">
    <property type="entry name" value="CheY-like_superfamily"/>
</dbReference>
<dbReference type="PROSITE" id="PS00622">
    <property type="entry name" value="HTH_LUXR_1"/>
    <property type="match status" value="1"/>
</dbReference>
<dbReference type="KEGG" id="pex:IZT61_16100"/>
<organism evidence="8 9">
    <name type="scientific">Pedobacter endophyticus</name>
    <dbReference type="NCBI Taxonomy" id="2789740"/>
    <lineage>
        <taxon>Bacteria</taxon>
        <taxon>Pseudomonadati</taxon>
        <taxon>Bacteroidota</taxon>
        <taxon>Sphingobacteriia</taxon>
        <taxon>Sphingobacteriales</taxon>
        <taxon>Sphingobacteriaceae</taxon>
        <taxon>Pedobacter</taxon>
    </lineage>
</organism>
<dbReference type="PROSITE" id="PS50043">
    <property type="entry name" value="HTH_LUXR_2"/>
    <property type="match status" value="1"/>
</dbReference>
<dbReference type="InterPro" id="IPR058245">
    <property type="entry name" value="NreC/VraR/RcsB-like_REC"/>
</dbReference>
<dbReference type="Pfam" id="PF00072">
    <property type="entry name" value="Response_reg"/>
    <property type="match status" value="1"/>
</dbReference>
<keyword evidence="9" id="KW-1185">Reference proteome</keyword>
<evidence type="ECO:0000256" key="2">
    <source>
        <dbReference type="ARBA" id="ARBA00023015"/>
    </source>
</evidence>
<sequence>MKNLKIILAEDHAVVRHGIKRLIDEQDDMEVVAEASNGQQVLDFLSSGKTADIILSDVNMPELDGFELFNQIRLTHPDIRTVALSMLDSERQIKKCFIAGCLAYLTKSAEPHELIYALRSVGQGKKFLCSESVEKMIPLKYQEVENNGIDSAEFPEFTDREIEILDLIAKGFTNQEIADKIFLSKRTVEGHRQSLIDKSNSRNSAVLVHYAITHNLIT</sequence>
<keyword evidence="4" id="KW-0804">Transcription</keyword>
<dbReference type="Gene3D" id="3.40.50.2300">
    <property type="match status" value="1"/>
</dbReference>
<keyword evidence="2" id="KW-0805">Transcription regulation</keyword>
<dbReference type="SMART" id="SM00448">
    <property type="entry name" value="REC"/>
    <property type="match status" value="1"/>
</dbReference>
<dbReference type="SMART" id="SM00421">
    <property type="entry name" value="HTH_LUXR"/>
    <property type="match status" value="1"/>
</dbReference>
<dbReference type="Pfam" id="PF00196">
    <property type="entry name" value="GerE"/>
    <property type="match status" value="1"/>
</dbReference>
<dbReference type="GO" id="GO:0000160">
    <property type="term" value="P:phosphorelay signal transduction system"/>
    <property type="evidence" value="ECO:0007669"/>
    <property type="project" value="InterPro"/>
</dbReference>
<keyword evidence="3" id="KW-0238">DNA-binding</keyword>
<proteinExistence type="predicted"/>
<dbReference type="PANTHER" id="PTHR43214">
    <property type="entry name" value="TWO-COMPONENT RESPONSE REGULATOR"/>
    <property type="match status" value="1"/>
</dbReference>
<dbReference type="InterPro" id="IPR039420">
    <property type="entry name" value="WalR-like"/>
</dbReference>
<evidence type="ECO:0000259" key="7">
    <source>
        <dbReference type="PROSITE" id="PS50110"/>
    </source>
</evidence>
<keyword evidence="1 5" id="KW-0597">Phosphoprotein</keyword>
<feature type="domain" description="HTH luxR-type" evidence="6">
    <location>
        <begin position="150"/>
        <end position="215"/>
    </location>
</feature>
<dbReference type="CDD" id="cd06170">
    <property type="entry name" value="LuxR_C_like"/>
    <property type="match status" value="1"/>
</dbReference>
<evidence type="ECO:0000256" key="4">
    <source>
        <dbReference type="ARBA" id="ARBA00023163"/>
    </source>
</evidence>
<dbReference type="InterPro" id="IPR000792">
    <property type="entry name" value="Tscrpt_reg_LuxR_C"/>
</dbReference>
<dbReference type="InterPro" id="IPR001789">
    <property type="entry name" value="Sig_transdc_resp-reg_receiver"/>
</dbReference>
<feature type="modified residue" description="4-aspartylphosphate" evidence="5">
    <location>
        <position position="57"/>
    </location>
</feature>
<dbReference type="InterPro" id="IPR016032">
    <property type="entry name" value="Sig_transdc_resp-reg_C-effctor"/>
</dbReference>
<dbReference type="GO" id="GO:0003677">
    <property type="term" value="F:DNA binding"/>
    <property type="evidence" value="ECO:0007669"/>
    <property type="project" value="UniProtKB-KW"/>
</dbReference>
<dbReference type="Proteomes" id="UP000594759">
    <property type="component" value="Chromosome"/>
</dbReference>
<evidence type="ECO:0000313" key="9">
    <source>
        <dbReference type="Proteomes" id="UP000594759"/>
    </source>
</evidence>
<dbReference type="GO" id="GO:0006355">
    <property type="term" value="P:regulation of DNA-templated transcription"/>
    <property type="evidence" value="ECO:0007669"/>
    <property type="project" value="InterPro"/>
</dbReference>
<feature type="domain" description="Response regulatory" evidence="7">
    <location>
        <begin position="5"/>
        <end position="122"/>
    </location>
</feature>
<evidence type="ECO:0000313" key="8">
    <source>
        <dbReference type="EMBL" id="QPH38591.1"/>
    </source>
</evidence>
<name>A0A7U3SQQ5_9SPHI</name>
<dbReference type="PROSITE" id="PS50110">
    <property type="entry name" value="RESPONSE_REGULATORY"/>
    <property type="match status" value="1"/>
</dbReference>
<evidence type="ECO:0000256" key="3">
    <source>
        <dbReference type="ARBA" id="ARBA00023125"/>
    </source>
</evidence>
<reference evidence="8 9" key="1">
    <citation type="submission" date="2020-11" db="EMBL/GenBank/DDBJ databases">
        <title>Pedobacter endophytica, an endophytic bacteria isolated form Carex pumila.</title>
        <authorList>
            <person name="Peng Y."/>
            <person name="Jiang L."/>
            <person name="Lee J."/>
        </authorList>
    </citation>
    <scope>NUCLEOTIDE SEQUENCE [LARGE SCALE GENOMIC DNA]</scope>
    <source>
        <strain evidence="8 9">JBR3-12</strain>
    </source>
</reference>
<dbReference type="SUPFAM" id="SSF46894">
    <property type="entry name" value="C-terminal effector domain of the bipartite response regulators"/>
    <property type="match status" value="1"/>
</dbReference>
<accession>A0A7U3SQQ5</accession>
<evidence type="ECO:0000259" key="6">
    <source>
        <dbReference type="PROSITE" id="PS50043"/>
    </source>
</evidence>
<evidence type="ECO:0000256" key="5">
    <source>
        <dbReference type="PROSITE-ProRule" id="PRU00169"/>
    </source>
</evidence>
<dbReference type="RefSeq" id="WP_196098068.1">
    <property type="nucleotide sequence ID" value="NZ_CP064939.1"/>
</dbReference>
<dbReference type="PRINTS" id="PR00038">
    <property type="entry name" value="HTHLUXR"/>
</dbReference>
<evidence type="ECO:0000256" key="1">
    <source>
        <dbReference type="ARBA" id="ARBA00022553"/>
    </source>
</evidence>
<dbReference type="PANTHER" id="PTHR43214:SF41">
    <property type="entry name" value="NITRATE_NITRITE RESPONSE REGULATOR PROTEIN NARP"/>
    <property type="match status" value="1"/>
</dbReference>
<dbReference type="EMBL" id="CP064939">
    <property type="protein sequence ID" value="QPH38591.1"/>
    <property type="molecule type" value="Genomic_DNA"/>
</dbReference>
<dbReference type="AlphaFoldDB" id="A0A7U3SQQ5"/>
<dbReference type="SUPFAM" id="SSF52172">
    <property type="entry name" value="CheY-like"/>
    <property type="match status" value="1"/>
</dbReference>